<reference evidence="1" key="1">
    <citation type="submission" date="2020-08" db="EMBL/GenBank/DDBJ databases">
        <title>Multicomponent nature underlies the extraordinary mechanical properties of spider dragline silk.</title>
        <authorList>
            <person name="Kono N."/>
            <person name="Nakamura H."/>
            <person name="Mori M."/>
            <person name="Yoshida Y."/>
            <person name="Ohtoshi R."/>
            <person name="Malay A.D."/>
            <person name="Moran D.A.P."/>
            <person name="Tomita M."/>
            <person name="Numata K."/>
            <person name="Arakawa K."/>
        </authorList>
    </citation>
    <scope>NUCLEOTIDE SEQUENCE</scope>
</reference>
<gene>
    <name evidence="1" type="ORF">NPIL_526601</name>
    <name evidence="2" type="ORF">NPIL_553651</name>
</gene>
<comment type="caution">
    <text evidence="1">The sequence shown here is derived from an EMBL/GenBank/DDBJ whole genome shotgun (WGS) entry which is preliminary data.</text>
</comment>
<dbReference type="EMBL" id="BMAW01062362">
    <property type="protein sequence ID" value="GFT35547.1"/>
    <property type="molecule type" value="Genomic_DNA"/>
</dbReference>
<keyword evidence="3" id="KW-1185">Reference proteome</keyword>
<dbReference type="EMBL" id="BMAW01075257">
    <property type="protein sequence ID" value="GFT95810.1"/>
    <property type="molecule type" value="Genomic_DNA"/>
</dbReference>
<dbReference type="Proteomes" id="UP000887013">
    <property type="component" value="Unassembled WGS sequence"/>
</dbReference>
<accession>A0A8X6TQD7</accession>
<evidence type="ECO:0000313" key="1">
    <source>
        <dbReference type="EMBL" id="GFT35547.1"/>
    </source>
</evidence>
<evidence type="ECO:0000313" key="2">
    <source>
        <dbReference type="EMBL" id="GFT95810.1"/>
    </source>
</evidence>
<dbReference type="AlphaFoldDB" id="A0A8X6TQD7"/>
<sequence>MWNLLSMGNIKKNRRFSSEEFRVWSEILMDGRKALNFIELESVIAKRNRNKALERFIILLQTTIHPDRISMDDYAFRHRATQIDDFLETGNI</sequence>
<proteinExistence type="predicted"/>
<organism evidence="1 3">
    <name type="scientific">Nephila pilipes</name>
    <name type="common">Giant wood spider</name>
    <name type="synonym">Nephila maculata</name>
    <dbReference type="NCBI Taxonomy" id="299642"/>
    <lineage>
        <taxon>Eukaryota</taxon>
        <taxon>Metazoa</taxon>
        <taxon>Ecdysozoa</taxon>
        <taxon>Arthropoda</taxon>
        <taxon>Chelicerata</taxon>
        <taxon>Arachnida</taxon>
        <taxon>Araneae</taxon>
        <taxon>Araneomorphae</taxon>
        <taxon>Entelegynae</taxon>
        <taxon>Araneoidea</taxon>
        <taxon>Nephilidae</taxon>
        <taxon>Nephila</taxon>
    </lineage>
</organism>
<protein>
    <submittedName>
        <fullName evidence="1">Uncharacterized protein</fullName>
    </submittedName>
</protein>
<name>A0A8X6TQD7_NEPPI</name>
<evidence type="ECO:0000313" key="3">
    <source>
        <dbReference type="Proteomes" id="UP000887013"/>
    </source>
</evidence>